<name>A0A8X7U7N1_BRACI</name>
<keyword evidence="3" id="KW-1185">Reference proteome</keyword>
<dbReference type="Gene3D" id="2.40.70.10">
    <property type="entry name" value="Acid Proteases"/>
    <property type="match status" value="2"/>
</dbReference>
<keyword evidence="1" id="KW-0732">Signal</keyword>
<organism evidence="2 3">
    <name type="scientific">Brassica carinata</name>
    <name type="common">Ethiopian mustard</name>
    <name type="synonym">Abyssinian cabbage</name>
    <dbReference type="NCBI Taxonomy" id="52824"/>
    <lineage>
        <taxon>Eukaryota</taxon>
        <taxon>Viridiplantae</taxon>
        <taxon>Streptophyta</taxon>
        <taxon>Embryophyta</taxon>
        <taxon>Tracheophyta</taxon>
        <taxon>Spermatophyta</taxon>
        <taxon>Magnoliopsida</taxon>
        <taxon>eudicotyledons</taxon>
        <taxon>Gunneridae</taxon>
        <taxon>Pentapetalae</taxon>
        <taxon>rosids</taxon>
        <taxon>malvids</taxon>
        <taxon>Brassicales</taxon>
        <taxon>Brassicaceae</taxon>
        <taxon>Brassiceae</taxon>
        <taxon>Brassica</taxon>
    </lineage>
</organism>
<proteinExistence type="predicted"/>
<feature type="signal peptide" evidence="1">
    <location>
        <begin position="1"/>
        <end position="20"/>
    </location>
</feature>
<feature type="chain" id="PRO_5036455770" description="Xylanase inhibitor N-terminal domain-containing protein" evidence="1">
    <location>
        <begin position="21"/>
        <end position="206"/>
    </location>
</feature>
<evidence type="ECO:0008006" key="4">
    <source>
        <dbReference type="Google" id="ProtNLM"/>
    </source>
</evidence>
<dbReference type="SUPFAM" id="SSF50630">
    <property type="entry name" value="Acid proteases"/>
    <property type="match status" value="1"/>
</dbReference>
<gene>
    <name evidence="2" type="ORF">Bca52824_063402</name>
</gene>
<sequence>MAHPMIFSLPSLILLHQASTSQSYYKPKAQAFLHPIYKDKTTNLYSLPLNIGSNLHSQNFLIDLNGAVPLLLNCTAASTSYHSIRFANPNSSCPKNTTNKPLCRKYVSTSFTDRPISTLTLMCTDDATALKPIPKAFGGSIGLANNHLSAPSQLVSMYKLPPKMSLCLPSTEGMKSYHNGDFRIGGAPFSYLPYLKDASKIFSSTP</sequence>
<dbReference type="EMBL" id="JAAMPC010000013">
    <property type="protein sequence ID" value="KAG2268847.1"/>
    <property type="molecule type" value="Genomic_DNA"/>
</dbReference>
<accession>A0A8X7U7N1</accession>
<dbReference type="InterPro" id="IPR001461">
    <property type="entry name" value="Aspartic_peptidase_A1"/>
</dbReference>
<dbReference type="GO" id="GO:0006508">
    <property type="term" value="P:proteolysis"/>
    <property type="evidence" value="ECO:0007669"/>
    <property type="project" value="InterPro"/>
</dbReference>
<dbReference type="GO" id="GO:0004190">
    <property type="term" value="F:aspartic-type endopeptidase activity"/>
    <property type="evidence" value="ECO:0007669"/>
    <property type="project" value="InterPro"/>
</dbReference>
<reference evidence="2 3" key="1">
    <citation type="submission" date="2020-02" db="EMBL/GenBank/DDBJ databases">
        <authorList>
            <person name="Ma Q."/>
            <person name="Huang Y."/>
            <person name="Song X."/>
            <person name="Pei D."/>
        </authorList>
    </citation>
    <scope>NUCLEOTIDE SEQUENCE [LARGE SCALE GENOMIC DNA]</scope>
    <source>
        <strain evidence="2">Sxm20200214</strain>
        <tissue evidence="2">Leaf</tissue>
    </source>
</reference>
<dbReference type="PANTHER" id="PTHR47965">
    <property type="entry name" value="ASPARTYL PROTEASE-RELATED"/>
    <property type="match status" value="1"/>
</dbReference>
<evidence type="ECO:0000256" key="1">
    <source>
        <dbReference type="SAM" id="SignalP"/>
    </source>
</evidence>
<comment type="caution">
    <text evidence="2">The sequence shown here is derived from an EMBL/GenBank/DDBJ whole genome shotgun (WGS) entry which is preliminary data.</text>
</comment>
<dbReference type="PANTHER" id="PTHR47965:SF103">
    <property type="entry name" value="EUKARYOTIC ASPARTYL PROTEASE FAMILY PROTEIN"/>
    <property type="match status" value="1"/>
</dbReference>
<dbReference type="AlphaFoldDB" id="A0A8X7U7N1"/>
<dbReference type="Proteomes" id="UP000886595">
    <property type="component" value="Unassembled WGS sequence"/>
</dbReference>
<evidence type="ECO:0000313" key="3">
    <source>
        <dbReference type="Proteomes" id="UP000886595"/>
    </source>
</evidence>
<protein>
    <recommendedName>
        <fullName evidence="4">Xylanase inhibitor N-terminal domain-containing protein</fullName>
    </recommendedName>
</protein>
<dbReference type="InterPro" id="IPR021109">
    <property type="entry name" value="Peptidase_aspartic_dom_sf"/>
</dbReference>
<evidence type="ECO:0000313" key="2">
    <source>
        <dbReference type="EMBL" id="KAG2268847.1"/>
    </source>
</evidence>